<keyword evidence="1 2" id="KW-0238">DNA-binding</keyword>
<dbReference type="Proteomes" id="UP001498771">
    <property type="component" value="Unassembled WGS sequence"/>
</dbReference>
<dbReference type="SMART" id="SM00339">
    <property type="entry name" value="FH"/>
    <property type="match status" value="1"/>
</dbReference>
<dbReference type="InterPro" id="IPR001766">
    <property type="entry name" value="Fork_head_dom"/>
</dbReference>
<accession>A0ABR1EYJ1</accession>
<feature type="region of interest" description="Disordered" evidence="3">
    <location>
        <begin position="115"/>
        <end position="266"/>
    </location>
</feature>
<keyword evidence="2" id="KW-0539">Nucleus</keyword>
<proteinExistence type="predicted"/>
<dbReference type="Gene3D" id="1.10.10.10">
    <property type="entry name" value="Winged helix-like DNA-binding domain superfamily/Winged helix DNA-binding domain"/>
    <property type="match status" value="1"/>
</dbReference>
<feature type="compositionally biased region" description="Basic and acidic residues" evidence="3">
    <location>
        <begin position="115"/>
        <end position="134"/>
    </location>
</feature>
<feature type="region of interest" description="Disordered" evidence="3">
    <location>
        <begin position="369"/>
        <end position="406"/>
    </location>
</feature>
<dbReference type="InterPro" id="IPR036390">
    <property type="entry name" value="WH_DNA-bd_sf"/>
</dbReference>
<organism evidence="5 6">
    <name type="scientific">Myxozyma melibiosi</name>
    <dbReference type="NCBI Taxonomy" id="54550"/>
    <lineage>
        <taxon>Eukaryota</taxon>
        <taxon>Fungi</taxon>
        <taxon>Dikarya</taxon>
        <taxon>Ascomycota</taxon>
        <taxon>Saccharomycotina</taxon>
        <taxon>Lipomycetes</taxon>
        <taxon>Lipomycetales</taxon>
        <taxon>Lipomycetaceae</taxon>
        <taxon>Myxozyma</taxon>
    </lineage>
</organism>
<name>A0ABR1EYJ1_9ASCO</name>
<evidence type="ECO:0000256" key="3">
    <source>
        <dbReference type="SAM" id="MobiDB-lite"/>
    </source>
</evidence>
<dbReference type="InterPro" id="IPR036388">
    <property type="entry name" value="WH-like_DNA-bd_sf"/>
</dbReference>
<evidence type="ECO:0000256" key="1">
    <source>
        <dbReference type="ARBA" id="ARBA00023125"/>
    </source>
</evidence>
<feature type="region of interest" description="Disordered" evidence="3">
    <location>
        <begin position="16"/>
        <end position="51"/>
    </location>
</feature>
<evidence type="ECO:0000259" key="4">
    <source>
        <dbReference type="PROSITE" id="PS50039"/>
    </source>
</evidence>
<sequence>MDCLTVHPADMILASASSASSTSSSSSSPASSASSSLSIPSSPLSFYSHSSPSSSAPPTALALSASSPGSFFSGVLLPGFERHSFADLAPRMASVWLPLSIPSFSTSMNVERSKNVKLGNHDKLPGSDDSHESAMEEEEEETEDHDHDDQEEDSDDSDYEPRYDPVLKPRSLRSRSHSHSQSVSRGGRKKLSTASAAAIAASIAESSRRRSHRRSSRRSSCSSTSSSSTSSSSSISSYFQPANPTPLVAAANTPDPRFASSASRNGGSYRCNRDVPFSEVVSIRPVSVTEHPRVAYRILIACALLNAPPERGHVLRVDEIYGIIATRFSYFDIAKSARNSWKSGIRHTLSHSVSFKKVLMSESADGNLRPSVRVEEDTRSAHKRSRRSRSGDSAPRRSTKSAREVNSAEGTFYWTFSEEAWEKQAVLVGSHR</sequence>
<comment type="caution">
    <text evidence="5">The sequence shown here is derived from an EMBL/GenBank/DDBJ whole genome shotgun (WGS) entry which is preliminary data.</text>
</comment>
<reference evidence="5 6" key="1">
    <citation type="submission" date="2024-03" db="EMBL/GenBank/DDBJ databases">
        <title>Genome-scale model development and genomic sequencing of the oleaginous clade Lipomyces.</title>
        <authorList>
            <consortium name="Lawrence Berkeley National Laboratory"/>
            <person name="Czajka J.J."/>
            <person name="Han Y."/>
            <person name="Kim J."/>
            <person name="Mondo S.J."/>
            <person name="Hofstad B.A."/>
            <person name="Robles A."/>
            <person name="Haridas S."/>
            <person name="Riley R."/>
            <person name="LaButti K."/>
            <person name="Pangilinan J."/>
            <person name="Andreopoulos W."/>
            <person name="Lipzen A."/>
            <person name="Yan J."/>
            <person name="Wang M."/>
            <person name="Ng V."/>
            <person name="Grigoriev I.V."/>
            <person name="Spatafora J.W."/>
            <person name="Magnuson J.K."/>
            <person name="Baker S.E."/>
            <person name="Pomraning K.R."/>
        </authorList>
    </citation>
    <scope>NUCLEOTIDE SEQUENCE [LARGE SCALE GENOMIC DNA]</scope>
    <source>
        <strain evidence="5 6">Phaff 52-87</strain>
    </source>
</reference>
<feature type="compositionally biased region" description="Low complexity" evidence="3">
    <location>
        <begin position="218"/>
        <end position="237"/>
    </location>
</feature>
<dbReference type="Pfam" id="PF00250">
    <property type="entry name" value="Forkhead"/>
    <property type="match status" value="1"/>
</dbReference>
<gene>
    <name evidence="5" type="ORF">BZA70DRAFT_285715</name>
</gene>
<dbReference type="RefSeq" id="XP_064765706.1">
    <property type="nucleotide sequence ID" value="XM_064913780.1"/>
</dbReference>
<dbReference type="PROSITE" id="PS50039">
    <property type="entry name" value="FORK_HEAD_3"/>
    <property type="match status" value="1"/>
</dbReference>
<feature type="DNA-binding region" description="Fork-head" evidence="2">
    <location>
        <begin position="291"/>
        <end position="358"/>
    </location>
</feature>
<evidence type="ECO:0000256" key="2">
    <source>
        <dbReference type="PROSITE-ProRule" id="PRU00089"/>
    </source>
</evidence>
<feature type="compositionally biased region" description="Low complexity" evidence="3">
    <location>
        <begin position="192"/>
        <end position="205"/>
    </location>
</feature>
<dbReference type="EMBL" id="JBBJBU010000016">
    <property type="protein sequence ID" value="KAK7202673.1"/>
    <property type="molecule type" value="Genomic_DNA"/>
</dbReference>
<keyword evidence="6" id="KW-1185">Reference proteome</keyword>
<evidence type="ECO:0000313" key="5">
    <source>
        <dbReference type="EMBL" id="KAK7202673.1"/>
    </source>
</evidence>
<evidence type="ECO:0000313" key="6">
    <source>
        <dbReference type="Proteomes" id="UP001498771"/>
    </source>
</evidence>
<comment type="subcellular location">
    <subcellularLocation>
        <location evidence="2">Nucleus</location>
    </subcellularLocation>
</comment>
<feature type="compositionally biased region" description="Acidic residues" evidence="3">
    <location>
        <begin position="149"/>
        <end position="158"/>
    </location>
</feature>
<dbReference type="SUPFAM" id="SSF46785">
    <property type="entry name" value="Winged helix' DNA-binding domain"/>
    <property type="match status" value="1"/>
</dbReference>
<feature type="domain" description="Fork-head" evidence="4">
    <location>
        <begin position="291"/>
        <end position="358"/>
    </location>
</feature>
<dbReference type="GeneID" id="90039292"/>
<protein>
    <recommendedName>
        <fullName evidence="4">Fork-head domain-containing protein</fullName>
    </recommendedName>
</protein>